<dbReference type="PANTHER" id="PTHR22731:SF3">
    <property type="entry name" value="RIBONUCLEASES P_MRP PROTEIN SUBUNIT POP1"/>
    <property type="match status" value="1"/>
</dbReference>
<dbReference type="GO" id="GO:0005655">
    <property type="term" value="C:nucleolar ribonuclease P complex"/>
    <property type="evidence" value="ECO:0007669"/>
    <property type="project" value="InterPro"/>
</dbReference>
<gene>
    <name evidence="1" type="ORF">JCGZ_14965</name>
</gene>
<reference evidence="1 2" key="1">
    <citation type="journal article" date="2014" name="PLoS ONE">
        <title>Global Analysis of Gene Expression Profiles in Physic Nut (Jatropha curcas L.) Seedlings Exposed to Salt Stress.</title>
        <authorList>
            <person name="Zhang L."/>
            <person name="Zhang C."/>
            <person name="Wu P."/>
            <person name="Chen Y."/>
            <person name="Li M."/>
            <person name="Jiang H."/>
            <person name="Wu G."/>
        </authorList>
    </citation>
    <scope>NUCLEOTIDE SEQUENCE [LARGE SCALE GENOMIC DNA]</scope>
    <source>
        <strain evidence="2">cv. GZQX0401</strain>
        <tissue evidence="1">Young leaves</tissue>
    </source>
</reference>
<organism evidence="1 2">
    <name type="scientific">Jatropha curcas</name>
    <name type="common">Barbados nut</name>
    <dbReference type="NCBI Taxonomy" id="180498"/>
    <lineage>
        <taxon>Eukaryota</taxon>
        <taxon>Viridiplantae</taxon>
        <taxon>Streptophyta</taxon>
        <taxon>Embryophyta</taxon>
        <taxon>Tracheophyta</taxon>
        <taxon>Spermatophyta</taxon>
        <taxon>Magnoliopsida</taxon>
        <taxon>eudicotyledons</taxon>
        <taxon>Gunneridae</taxon>
        <taxon>Pentapetalae</taxon>
        <taxon>rosids</taxon>
        <taxon>fabids</taxon>
        <taxon>Malpighiales</taxon>
        <taxon>Euphorbiaceae</taxon>
        <taxon>Crotonoideae</taxon>
        <taxon>Jatropheae</taxon>
        <taxon>Jatropha</taxon>
    </lineage>
</organism>
<dbReference type="Proteomes" id="UP000027138">
    <property type="component" value="Unassembled WGS sequence"/>
</dbReference>
<dbReference type="OrthoDB" id="442863at2759"/>
<proteinExistence type="predicted"/>
<evidence type="ECO:0000313" key="2">
    <source>
        <dbReference type="Proteomes" id="UP000027138"/>
    </source>
</evidence>
<protein>
    <submittedName>
        <fullName evidence="1">Uncharacterized protein</fullName>
    </submittedName>
</protein>
<dbReference type="EMBL" id="KK914609">
    <property type="protein sequence ID" value="KDP31649.1"/>
    <property type="molecule type" value="Genomic_DNA"/>
</dbReference>
<accession>A0A067KIJ7</accession>
<name>A0A067KIJ7_JATCU</name>
<dbReference type="InterPro" id="IPR039182">
    <property type="entry name" value="Pop1"/>
</dbReference>
<dbReference type="PANTHER" id="PTHR22731">
    <property type="entry name" value="RIBONUCLEASES P/MRP PROTEIN SUBUNIT POP1"/>
    <property type="match status" value="1"/>
</dbReference>
<dbReference type="STRING" id="180498.A0A067KIJ7"/>
<sequence length="137" mass="16233">MVGDRRKRSDASIIPPRKVNVQKFTESHYSALETFHSIISDRLNDDFRSRRNMRRRTTAYDNLVKKKRRKRKKLVDFEKVKERVPPRCLHRRVELRKNPESVFSTSGDGTKGMKTHVWHAKSFAMTKLWGFHLPLGL</sequence>
<keyword evidence="2" id="KW-1185">Reference proteome</keyword>
<dbReference type="GO" id="GO:0000172">
    <property type="term" value="C:ribonuclease MRP complex"/>
    <property type="evidence" value="ECO:0007669"/>
    <property type="project" value="InterPro"/>
</dbReference>
<dbReference type="AlphaFoldDB" id="A0A067KIJ7"/>
<evidence type="ECO:0000313" key="1">
    <source>
        <dbReference type="EMBL" id="KDP31649.1"/>
    </source>
</evidence>
<dbReference type="GO" id="GO:0001682">
    <property type="term" value="P:tRNA 5'-leader removal"/>
    <property type="evidence" value="ECO:0007669"/>
    <property type="project" value="InterPro"/>
</dbReference>